<dbReference type="AlphaFoldDB" id="A0A179SNX5"/>
<evidence type="ECO:0000256" key="2">
    <source>
        <dbReference type="ARBA" id="ARBA00022679"/>
    </source>
</evidence>
<dbReference type="Gene3D" id="3.40.50.620">
    <property type="entry name" value="HUPs"/>
    <property type="match status" value="1"/>
</dbReference>
<dbReference type="InterPro" id="IPR015947">
    <property type="entry name" value="PUA-like_sf"/>
</dbReference>
<keyword evidence="12" id="KW-1185">Reference proteome</keyword>
<protein>
    <recommendedName>
        <fullName evidence="8">Sulfate adenylyltransferase</fullName>
        <ecNumber evidence="8">2.7.7.4</ecNumber>
    </recommendedName>
    <alternativeName>
        <fullName evidence="8">ATP-sulfurylase</fullName>
    </alternativeName>
    <alternativeName>
        <fullName evidence="8">Sulfate adenylate transferase</fullName>
        <shortName evidence="8">SAT</shortName>
    </alternativeName>
</protein>
<dbReference type="PANTHER" id="PTHR43509">
    <property type="match status" value="1"/>
</dbReference>
<dbReference type="SUPFAM" id="SSF52374">
    <property type="entry name" value="Nucleotidylyl transferase"/>
    <property type="match status" value="1"/>
</dbReference>
<organism evidence="11 12">
    <name type="scientific">Metabacillus litoralis</name>
    <dbReference type="NCBI Taxonomy" id="152268"/>
    <lineage>
        <taxon>Bacteria</taxon>
        <taxon>Bacillati</taxon>
        <taxon>Bacillota</taxon>
        <taxon>Bacilli</taxon>
        <taxon>Bacillales</taxon>
        <taxon>Bacillaceae</taxon>
        <taxon>Metabacillus</taxon>
    </lineage>
</organism>
<evidence type="ECO:0000313" key="11">
    <source>
        <dbReference type="EMBL" id="OAS83395.1"/>
    </source>
</evidence>
<gene>
    <name evidence="8 11" type="primary">sat</name>
    <name evidence="11" type="ORF">A6K24_09790</name>
</gene>
<dbReference type="Pfam" id="PF14306">
    <property type="entry name" value="PUA_2"/>
    <property type="match status" value="1"/>
</dbReference>
<dbReference type="Pfam" id="PF01747">
    <property type="entry name" value="ATP-sulfurylase"/>
    <property type="match status" value="1"/>
</dbReference>
<dbReference type="InterPro" id="IPR020792">
    <property type="entry name" value="SO4_adenylyltransferase_pro"/>
</dbReference>
<dbReference type="CDD" id="cd00517">
    <property type="entry name" value="ATPS"/>
    <property type="match status" value="1"/>
</dbReference>
<evidence type="ECO:0000256" key="8">
    <source>
        <dbReference type="HAMAP-Rule" id="MF_00066"/>
    </source>
</evidence>
<dbReference type="InterPro" id="IPR024951">
    <property type="entry name" value="Sulfurylase_cat_dom"/>
</dbReference>
<keyword evidence="4 8" id="KW-0547">Nucleotide-binding</keyword>
<dbReference type="RefSeq" id="WP_066337919.1">
    <property type="nucleotide sequence ID" value="NZ_LWSG01000042.1"/>
</dbReference>
<dbReference type="SUPFAM" id="SSF88697">
    <property type="entry name" value="PUA domain-like"/>
    <property type="match status" value="1"/>
</dbReference>
<dbReference type="GO" id="GO:0005524">
    <property type="term" value="F:ATP binding"/>
    <property type="evidence" value="ECO:0007669"/>
    <property type="project" value="UniProtKB-KW"/>
</dbReference>
<dbReference type="EC" id="2.7.7.4" evidence="8"/>
<dbReference type="STRING" id="152268.A6K24_09790"/>
<feature type="domain" description="Sulphate adenylyltransferase catalytic" evidence="9">
    <location>
        <begin position="161"/>
        <end position="371"/>
    </location>
</feature>
<feature type="domain" description="ATP-sulfurylase PUA-like" evidence="10">
    <location>
        <begin position="5"/>
        <end position="154"/>
    </location>
</feature>
<name>A0A179SNX5_9BACI</name>
<dbReference type="EMBL" id="LWSG01000042">
    <property type="protein sequence ID" value="OAS83395.1"/>
    <property type="molecule type" value="Genomic_DNA"/>
</dbReference>
<keyword evidence="5 8" id="KW-0067">ATP-binding</keyword>
<evidence type="ECO:0000256" key="4">
    <source>
        <dbReference type="ARBA" id="ARBA00022741"/>
    </source>
</evidence>
<comment type="caution">
    <text evidence="11">The sequence shown here is derived from an EMBL/GenBank/DDBJ whole genome shotgun (WGS) entry which is preliminary data.</text>
</comment>
<dbReference type="Gene3D" id="3.10.400.10">
    <property type="entry name" value="Sulfate adenylyltransferase"/>
    <property type="match status" value="1"/>
</dbReference>
<comment type="catalytic activity">
    <reaction evidence="7 8">
        <text>sulfate + ATP + H(+) = adenosine 5'-phosphosulfate + diphosphate</text>
        <dbReference type="Rhea" id="RHEA:18133"/>
        <dbReference type="ChEBI" id="CHEBI:15378"/>
        <dbReference type="ChEBI" id="CHEBI:16189"/>
        <dbReference type="ChEBI" id="CHEBI:30616"/>
        <dbReference type="ChEBI" id="CHEBI:33019"/>
        <dbReference type="ChEBI" id="CHEBI:58243"/>
        <dbReference type="EC" id="2.7.7.4"/>
    </reaction>
</comment>
<accession>A0A179SNX5</accession>
<evidence type="ECO:0000256" key="1">
    <source>
        <dbReference type="ARBA" id="ARBA00005048"/>
    </source>
</evidence>
<dbReference type="UniPathway" id="UPA00140">
    <property type="reaction ID" value="UER00204"/>
</dbReference>
<evidence type="ECO:0000259" key="10">
    <source>
        <dbReference type="Pfam" id="PF14306"/>
    </source>
</evidence>
<evidence type="ECO:0000256" key="3">
    <source>
        <dbReference type="ARBA" id="ARBA00022695"/>
    </source>
</evidence>
<keyword evidence="2 8" id="KW-0808">Transferase</keyword>
<dbReference type="NCBIfam" id="NF003166">
    <property type="entry name" value="PRK04149.1"/>
    <property type="match status" value="1"/>
</dbReference>
<evidence type="ECO:0000256" key="6">
    <source>
        <dbReference type="ARBA" id="ARBA00037980"/>
    </source>
</evidence>
<keyword evidence="3 8" id="KW-0548">Nucleotidyltransferase</keyword>
<comment type="similarity">
    <text evidence="6 8">Belongs to the sulfate adenylyltransferase family.</text>
</comment>
<evidence type="ECO:0000256" key="7">
    <source>
        <dbReference type="ARBA" id="ARBA00049370"/>
    </source>
</evidence>
<evidence type="ECO:0000313" key="12">
    <source>
        <dbReference type="Proteomes" id="UP000078534"/>
    </source>
</evidence>
<comment type="pathway">
    <text evidence="1 8">Sulfur metabolism; hydrogen sulfide biosynthesis; sulfite from sulfate: step 1/3.</text>
</comment>
<dbReference type="OrthoDB" id="9804504at2"/>
<evidence type="ECO:0000256" key="5">
    <source>
        <dbReference type="ARBA" id="ARBA00022840"/>
    </source>
</evidence>
<dbReference type="GO" id="GO:0004781">
    <property type="term" value="F:sulfate adenylyltransferase (ATP) activity"/>
    <property type="evidence" value="ECO:0007669"/>
    <property type="project" value="UniProtKB-UniRule"/>
</dbReference>
<dbReference type="Proteomes" id="UP000078534">
    <property type="component" value="Unassembled WGS sequence"/>
</dbReference>
<dbReference type="InterPro" id="IPR002650">
    <property type="entry name" value="Sulphate_adenylyltransferase"/>
</dbReference>
<dbReference type="GO" id="GO:0070814">
    <property type="term" value="P:hydrogen sulfide biosynthetic process"/>
    <property type="evidence" value="ECO:0007669"/>
    <property type="project" value="UniProtKB-UniRule"/>
</dbReference>
<evidence type="ECO:0000259" key="9">
    <source>
        <dbReference type="Pfam" id="PF01747"/>
    </source>
</evidence>
<sequence length="379" mass="42544">MSLLPHGGKLIQKLSLGANVSHILQEIELDAISLSDLELIAIGAYSPIEGFLTQEDYESVVENMKLKNGHVWSIPITLPITEEKAATLAIGDEVRLVSGNVTYGTINVSDIFTPDKQKEAVNVYRTNELAHPGVKKMFERGNVYVGGEITLVQRPEKKFAEYYFDPKESRAKFAELNWKTIVGFQTRNPVHRAHEYIQKTALETVDGLFLNPLVGETKSDDIPAHIRMESYEVLLKNYYPEDRVHLAVFPAAMRYAGPREAIFHAMVRKNYGCTHFIVGRDHAGVGDYYGTYEAQEIFSNFTADELGITPLFFEHSFYCTKCEAMASSKTCPHGNEDRVILSGTKVRAMLRNGELPPSTFSRKEVVEVLIKGMKETVNS</sequence>
<dbReference type="InterPro" id="IPR014729">
    <property type="entry name" value="Rossmann-like_a/b/a_fold"/>
</dbReference>
<dbReference type="GO" id="GO:0000103">
    <property type="term" value="P:sulfate assimilation"/>
    <property type="evidence" value="ECO:0007669"/>
    <property type="project" value="UniProtKB-UniRule"/>
</dbReference>
<proteinExistence type="inferred from homology"/>
<dbReference type="PANTHER" id="PTHR43509:SF1">
    <property type="entry name" value="SULFATE ADENYLYLTRANSFERASE"/>
    <property type="match status" value="1"/>
</dbReference>
<reference evidence="12" key="1">
    <citation type="submission" date="2016-04" db="EMBL/GenBank/DDBJ databases">
        <authorList>
            <person name="Lyu Z."/>
            <person name="Lyu W."/>
        </authorList>
    </citation>
    <scope>NUCLEOTIDE SEQUENCE [LARGE SCALE GENOMIC DNA]</scope>
    <source>
        <strain evidence="12">C44</strain>
    </source>
</reference>
<dbReference type="NCBIfam" id="TIGR00339">
    <property type="entry name" value="sopT"/>
    <property type="match status" value="1"/>
</dbReference>
<dbReference type="InterPro" id="IPR025980">
    <property type="entry name" value="ATP-Sase_PUA-like_dom"/>
</dbReference>
<dbReference type="HAMAP" id="MF_00066">
    <property type="entry name" value="Sulf_adenylyltr"/>
    <property type="match status" value="1"/>
</dbReference>